<evidence type="ECO:0000313" key="1">
    <source>
        <dbReference type="EMBL" id="SDX96967.1"/>
    </source>
</evidence>
<gene>
    <name evidence="1" type="ORF">SAMN05216215_10181</name>
</gene>
<proteinExistence type="predicted"/>
<reference evidence="2" key="1">
    <citation type="submission" date="2016-10" db="EMBL/GenBank/DDBJ databases">
        <authorList>
            <person name="Varghese N."/>
            <person name="Submissions S."/>
        </authorList>
    </citation>
    <scope>NUCLEOTIDE SEQUENCE [LARGE SCALE GENOMIC DNA]</scope>
    <source>
        <strain evidence="2">CGMCC 4.3530</strain>
    </source>
</reference>
<dbReference type="AlphaFoldDB" id="A0A1H3G1S6"/>
<dbReference type="EMBL" id="FNOK01000018">
    <property type="protein sequence ID" value="SDX96967.1"/>
    <property type="molecule type" value="Genomic_DNA"/>
</dbReference>
<keyword evidence="2" id="KW-1185">Reference proteome</keyword>
<dbReference type="RefSeq" id="WP_177226572.1">
    <property type="nucleotide sequence ID" value="NZ_FNOK01000018.1"/>
</dbReference>
<protein>
    <submittedName>
        <fullName evidence="1">Uncharacterized protein</fullName>
    </submittedName>
</protein>
<accession>A0A1H3G1S6</accession>
<feature type="non-terminal residue" evidence="1">
    <location>
        <position position="1"/>
    </location>
</feature>
<evidence type="ECO:0000313" key="2">
    <source>
        <dbReference type="Proteomes" id="UP000199529"/>
    </source>
</evidence>
<organism evidence="1 2">
    <name type="scientific">Saccharopolyspora shandongensis</name>
    <dbReference type="NCBI Taxonomy" id="418495"/>
    <lineage>
        <taxon>Bacteria</taxon>
        <taxon>Bacillati</taxon>
        <taxon>Actinomycetota</taxon>
        <taxon>Actinomycetes</taxon>
        <taxon>Pseudonocardiales</taxon>
        <taxon>Pseudonocardiaceae</taxon>
        <taxon>Saccharopolyspora</taxon>
    </lineage>
</organism>
<sequence length="61" mass="6630">LATGLKDTAALVNKPWQRTVGHYSHADMGSREIDGHRVTSSRASAITVCDVFETDLTWAGE</sequence>
<dbReference type="Proteomes" id="UP000199529">
    <property type="component" value="Unassembled WGS sequence"/>
</dbReference>
<name>A0A1H3G1S6_9PSEU</name>